<dbReference type="Proteomes" id="UP000694865">
    <property type="component" value="Unplaced"/>
</dbReference>
<feature type="signal peptide" evidence="3">
    <location>
        <begin position="1"/>
        <end position="19"/>
    </location>
</feature>
<dbReference type="InterPro" id="IPR001846">
    <property type="entry name" value="VWF_type-D"/>
</dbReference>
<organism evidence="5 6">
    <name type="scientific">Saccoglossus kowalevskii</name>
    <name type="common">Acorn worm</name>
    <dbReference type="NCBI Taxonomy" id="10224"/>
    <lineage>
        <taxon>Eukaryota</taxon>
        <taxon>Metazoa</taxon>
        <taxon>Hemichordata</taxon>
        <taxon>Enteropneusta</taxon>
        <taxon>Harrimaniidae</taxon>
        <taxon>Saccoglossus</taxon>
    </lineage>
</organism>
<dbReference type="SMART" id="SM00216">
    <property type="entry name" value="VWD"/>
    <property type="match status" value="1"/>
</dbReference>
<reference evidence="6" key="1">
    <citation type="submission" date="2025-08" db="UniProtKB">
        <authorList>
            <consortium name="RefSeq"/>
        </authorList>
    </citation>
    <scope>IDENTIFICATION</scope>
    <source>
        <tissue evidence="6">Testes</tissue>
    </source>
</reference>
<name>A0ABM0M674_SACKO</name>
<dbReference type="Pfam" id="PF00094">
    <property type="entry name" value="VWD"/>
    <property type="match status" value="1"/>
</dbReference>
<sequence>MWFRCCFVLLVFALMICMATVPVKTAPSTEIAENGAHHVAKRTGDTYNCKIEWIECTKIRIAIQIIIYITSANDEPLTHDLVTPYTIDDESDNTVLWSGDMVLPAGEMSASTPIIDLTSTISTVFGLDFIDPFLHKAIHEILGKCGHGTGDPHMMTFDGRKFTFNGHCSYVLSEECGNIDPSFQVTADFRGKNPNTPYEPPTRMVAFNITNYGKQLVRINEDNSVLIKGKALTTHSGRIGDNEGFVSRSGSNVTIYLTQPSVSLNWNRAIHGITIGLDDADLFGNVCGLLGNADGDPHNDFVMPDGFRTSDVDMFGNSWEVKGSCP</sequence>
<dbReference type="InterPro" id="IPR050780">
    <property type="entry name" value="Mucin_vWF_Thrombospondin_sf"/>
</dbReference>
<evidence type="ECO:0000259" key="4">
    <source>
        <dbReference type="PROSITE" id="PS51233"/>
    </source>
</evidence>
<protein>
    <submittedName>
        <fullName evidence="6">Uncharacterized protein LOC102803722</fullName>
    </submittedName>
</protein>
<evidence type="ECO:0000313" key="5">
    <source>
        <dbReference type="Proteomes" id="UP000694865"/>
    </source>
</evidence>
<keyword evidence="1" id="KW-1015">Disulfide bond</keyword>
<dbReference type="PANTHER" id="PTHR11339">
    <property type="entry name" value="EXTRACELLULAR MATRIX GLYCOPROTEIN RELATED"/>
    <property type="match status" value="1"/>
</dbReference>
<evidence type="ECO:0000313" key="6">
    <source>
        <dbReference type="RefSeq" id="XP_006815515.1"/>
    </source>
</evidence>
<dbReference type="GeneID" id="102803722"/>
<proteinExistence type="predicted"/>
<evidence type="ECO:0000256" key="2">
    <source>
        <dbReference type="ARBA" id="ARBA00023180"/>
    </source>
</evidence>
<keyword evidence="2" id="KW-0325">Glycoprotein</keyword>
<accession>A0ABM0M674</accession>
<evidence type="ECO:0000256" key="1">
    <source>
        <dbReference type="ARBA" id="ARBA00023157"/>
    </source>
</evidence>
<evidence type="ECO:0000256" key="3">
    <source>
        <dbReference type="SAM" id="SignalP"/>
    </source>
</evidence>
<dbReference type="RefSeq" id="XP_006815515.1">
    <property type="nucleotide sequence ID" value="XM_006815452.1"/>
</dbReference>
<keyword evidence="5" id="KW-1185">Reference proteome</keyword>
<dbReference type="PROSITE" id="PS51233">
    <property type="entry name" value="VWFD"/>
    <property type="match status" value="1"/>
</dbReference>
<feature type="chain" id="PRO_5046686261" evidence="3">
    <location>
        <begin position="20"/>
        <end position="326"/>
    </location>
</feature>
<gene>
    <name evidence="6" type="primary">LOC102803722</name>
</gene>
<feature type="domain" description="VWFD" evidence="4">
    <location>
        <begin position="144"/>
        <end position="326"/>
    </location>
</feature>
<keyword evidence="3" id="KW-0732">Signal</keyword>